<name>A0A2I6PFC2_9CAUD</name>
<keyword evidence="2" id="KW-1185">Reference proteome</keyword>
<reference evidence="1 2" key="1">
    <citation type="submission" date="2017-12" db="EMBL/GenBank/DDBJ databases">
        <title>Complete genome sequence and characterization of bacteriophage phiP4-3 infecting Proteus pennea.</title>
        <authorList>
            <person name="He Y."/>
            <person name="Yang H."/>
        </authorList>
    </citation>
    <scope>NUCLEOTIDE SEQUENCE [LARGE SCALE GENOMIC DNA]</scope>
</reference>
<sequence>MKTEKLINAIEDKIGQNQESELSSIRNACACDAILAVIGHRMSDKLEHILEVNLEARFGISGLIYSDISNRFKDETYVSTSTVKSFKMLDDRVAIVKTRNTTYLVYMYMLKE</sequence>
<proteinExistence type="predicted"/>
<gene>
    <name evidence="1" type="ORF">phiP43_053</name>
</gene>
<protein>
    <submittedName>
        <fullName evidence="1">Uncharacterized protein</fullName>
    </submittedName>
</protein>
<evidence type="ECO:0000313" key="1">
    <source>
        <dbReference type="EMBL" id="AUM58411.1"/>
    </source>
</evidence>
<dbReference type="EMBL" id="MG696114">
    <property type="protein sequence ID" value="AUM58411.1"/>
    <property type="molecule type" value="Genomic_DNA"/>
</dbReference>
<organism evidence="1 2">
    <name type="scientific">Proteus phage phiP4-3</name>
    <dbReference type="NCBI Taxonomy" id="2065203"/>
    <lineage>
        <taxon>Viruses</taxon>
        <taxon>Duplodnaviria</taxon>
        <taxon>Heunggongvirae</taxon>
        <taxon>Uroviricota</taxon>
        <taxon>Caudoviricetes</taxon>
        <taxon>Pantevenvirales</taxon>
        <taxon>Straboviridae</taxon>
        <taxon>Bragavirus</taxon>
        <taxon>Bragavirus p43</taxon>
    </lineage>
</organism>
<accession>A0A2I6PFC2</accession>
<evidence type="ECO:0000313" key="2">
    <source>
        <dbReference type="Proteomes" id="UP000240538"/>
    </source>
</evidence>
<dbReference type="Proteomes" id="UP000240538">
    <property type="component" value="Segment"/>
</dbReference>